<accession>A0AAJ1JIK8</accession>
<dbReference type="RefSeq" id="WP_141173689.1">
    <property type="nucleotide sequence ID" value="NZ_CP196137.1"/>
</dbReference>
<evidence type="ECO:0000313" key="2">
    <source>
        <dbReference type="Proteomes" id="UP001163056"/>
    </source>
</evidence>
<dbReference type="Proteomes" id="UP001163056">
    <property type="component" value="Unassembled WGS sequence"/>
</dbReference>
<protein>
    <recommendedName>
        <fullName evidence="3">Lipoprotein</fullName>
    </recommendedName>
</protein>
<name>A0AAJ1JIK8_PROST</name>
<dbReference type="PROSITE" id="PS51257">
    <property type="entry name" value="PROKAR_LIPOPROTEIN"/>
    <property type="match status" value="1"/>
</dbReference>
<dbReference type="EMBL" id="JAREJI010000048">
    <property type="protein sequence ID" value="MDE8772081.1"/>
    <property type="molecule type" value="Genomic_DNA"/>
</dbReference>
<dbReference type="AlphaFoldDB" id="A0AAJ1JIK8"/>
<gene>
    <name evidence="1" type="ORF">PZS58_21690</name>
</gene>
<organism evidence="1 2">
    <name type="scientific">Providencia stuartii</name>
    <dbReference type="NCBI Taxonomy" id="588"/>
    <lineage>
        <taxon>Bacteria</taxon>
        <taxon>Pseudomonadati</taxon>
        <taxon>Pseudomonadota</taxon>
        <taxon>Gammaproteobacteria</taxon>
        <taxon>Enterobacterales</taxon>
        <taxon>Morganellaceae</taxon>
        <taxon>Providencia</taxon>
    </lineage>
</organism>
<evidence type="ECO:0008006" key="3">
    <source>
        <dbReference type="Google" id="ProtNLM"/>
    </source>
</evidence>
<reference evidence="1 2" key="1">
    <citation type="submission" date="2023-03" db="EMBL/GenBank/DDBJ databases">
        <title>WGS of NDM-producing Providencia thailandensis from Ukrainian patients.</title>
        <authorList>
            <person name="Zabicka D."/>
            <person name="Izdebski R."/>
            <person name="Urbanowicz P."/>
            <person name="Biedrzycka M."/>
            <person name="Guzek A."/>
            <person name="Gniadkowski M."/>
        </authorList>
    </citation>
    <scope>NUCLEOTIDE SEQUENCE [LARGE SCALE GENOMIC DNA]</scope>
    <source>
        <strain evidence="1 2">8015-22</strain>
    </source>
</reference>
<comment type="caution">
    <text evidence="1">The sequence shown here is derived from an EMBL/GenBank/DDBJ whole genome shotgun (WGS) entry which is preliminary data.</text>
</comment>
<evidence type="ECO:0000313" key="1">
    <source>
        <dbReference type="EMBL" id="MDE8772081.1"/>
    </source>
</evidence>
<proteinExistence type="predicted"/>
<sequence length="176" mass="19787">MRKVLIIATVVALLAGCDSKQDAPFGLTWGQSMSKTQSQYGEKIKCDDASDLYAQCSFYGGNPFNEWIDYGVIGFSDNKLSHVTIWFRGENPDPLKSFLVHDVLLDKLNSEFSFLEKHGADKNTLDIIRKKCTEFETCDDINESVTTDLGRVDIELKTTSTTVIPTARITYELIEE</sequence>